<keyword evidence="1" id="KW-0732">Signal</keyword>
<dbReference type="InterPro" id="IPR006311">
    <property type="entry name" value="TAT_signal"/>
</dbReference>
<name>A0ABU2B779_9CORY</name>
<organism evidence="2 3">
    <name type="scientific">Corynebacterium felinum</name>
    <dbReference type="NCBI Taxonomy" id="131318"/>
    <lineage>
        <taxon>Bacteria</taxon>
        <taxon>Bacillati</taxon>
        <taxon>Actinomycetota</taxon>
        <taxon>Actinomycetes</taxon>
        <taxon>Mycobacteriales</taxon>
        <taxon>Corynebacteriaceae</taxon>
        <taxon>Corynebacterium</taxon>
    </lineage>
</organism>
<dbReference type="PROSITE" id="PS51318">
    <property type="entry name" value="TAT"/>
    <property type="match status" value="1"/>
</dbReference>
<evidence type="ECO:0000256" key="1">
    <source>
        <dbReference type="SAM" id="SignalP"/>
    </source>
</evidence>
<dbReference type="PROSITE" id="PS51257">
    <property type="entry name" value="PROKAR_LIPOPROTEIN"/>
    <property type="match status" value="1"/>
</dbReference>
<comment type="caution">
    <text evidence="2">The sequence shown here is derived from an EMBL/GenBank/DDBJ whole genome shotgun (WGS) entry which is preliminary data.</text>
</comment>
<accession>A0ABU2B779</accession>
<dbReference type="Proteomes" id="UP001183619">
    <property type="component" value="Unassembled WGS sequence"/>
</dbReference>
<gene>
    <name evidence="2" type="ORF">J2S37_001004</name>
</gene>
<dbReference type="EMBL" id="JAVDYF010000001">
    <property type="protein sequence ID" value="MDR7354466.1"/>
    <property type="molecule type" value="Genomic_DNA"/>
</dbReference>
<sequence>MLPVSRTRLLAGAAALVVALPVLSACTSQQQANAPAVASSAAEKAASGVSAAQDAGASAVTRAQEAAKDAAAAATASVAGDQVLNAIDAVAAKYPEGIIVSADREDNDAHTEVDVVMGNTVMTVYVYKDGNVSDAFPEDDDDDVFEKVGRASAATVGIKDAASQALSQTTNTIIDSISLDDDGRLHWDVDLDDANTRQDLPDLMIPAN</sequence>
<dbReference type="RefSeq" id="WP_277104808.1">
    <property type="nucleotide sequence ID" value="NZ_BAAAJS010000009.1"/>
</dbReference>
<feature type="chain" id="PRO_5047022238" description="PepSY domain-containing protein" evidence="1">
    <location>
        <begin position="25"/>
        <end position="208"/>
    </location>
</feature>
<evidence type="ECO:0008006" key="4">
    <source>
        <dbReference type="Google" id="ProtNLM"/>
    </source>
</evidence>
<feature type="signal peptide" evidence="1">
    <location>
        <begin position="1"/>
        <end position="24"/>
    </location>
</feature>
<proteinExistence type="predicted"/>
<evidence type="ECO:0000313" key="2">
    <source>
        <dbReference type="EMBL" id="MDR7354466.1"/>
    </source>
</evidence>
<protein>
    <recommendedName>
        <fullName evidence="4">PepSY domain-containing protein</fullName>
    </recommendedName>
</protein>
<evidence type="ECO:0000313" key="3">
    <source>
        <dbReference type="Proteomes" id="UP001183619"/>
    </source>
</evidence>
<reference evidence="2 3" key="1">
    <citation type="submission" date="2023-07" db="EMBL/GenBank/DDBJ databases">
        <title>Sequencing the genomes of 1000 actinobacteria strains.</title>
        <authorList>
            <person name="Klenk H.-P."/>
        </authorList>
    </citation>
    <scope>NUCLEOTIDE SEQUENCE [LARGE SCALE GENOMIC DNA]</scope>
    <source>
        <strain evidence="2 3">DSM 44508</strain>
    </source>
</reference>
<keyword evidence="3" id="KW-1185">Reference proteome</keyword>